<dbReference type="EMBL" id="GBRH01256018">
    <property type="protein sequence ID" value="JAD41877.1"/>
    <property type="molecule type" value="Transcribed_RNA"/>
</dbReference>
<reference evidence="1" key="2">
    <citation type="journal article" date="2015" name="Data Brief">
        <title>Shoot transcriptome of the giant reed, Arundo donax.</title>
        <authorList>
            <person name="Barrero R.A."/>
            <person name="Guerrero F.D."/>
            <person name="Moolhuijzen P."/>
            <person name="Goolsby J.A."/>
            <person name="Tidwell J."/>
            <person name="Bellgard S.E."/>
            <person name="Bellgard M.I."/>
        </authorList>
    </citation>
    <scope>NUCLEOTIDE SEQUENCE</scope>
    <source>
        <tissue evidence="1">Shoot tissue taken approximately 20 cm above the soil surface</tissue>
    </source>
</reference>
<protein>
    <submittedName>
        <fullName evidence="1">Uncharacterized protein</fullName>
    </submittedName>
</protein>
<name>A0A0A9A4A9_ARUDO</name>
<sequence>MHSDAVYKITRLVN</sequence>
<organism evidence="1">
    <name type="scientific">Arundo donax</name>
    <name type="common">Giant reed</name>
    <name type="synonym">Donax arundinaceus</name>
    <dbReference type="NCBI Taxonomy" id="35708"/>
    <lineage>
        <taxon>Eukaryota</taxon>
        <taxon>Viridiplantae</taxon>
        <taxon>Streptophyta</taxon>
        <taxon>Embryophyta</taxon>
        <taxon>Tracheophyta</taxon>
        <taxon>Spermatophyta</taxon>
        <taxon>Magnoliopsida</taxon>
        <taxon>Liliopsida</taxon>
        <taxon>Poales</taxon>
        <taxon>Poaceae</taxon>
        <taxon>PACMAD clade</taxon>
        <taxon>Arundinoideae</taxon>
        <taxon>Arundineae</taxon>
        <taxon>Arundo</taxon>
    </lineage>
</organism>
<evidence type="ECO:0000313" key="1">
    <source>
        <dbReference type="EMBL" id="JAD41877.1"/>
    </source>
</evidence>
<accession>A0A0A9A4A9</accession>
<proteinExistence type="predicted"/>
<reference evidence="1" key="1">
    <citation type="submission" date="2014-09" db="EMBL/GenBank/DDBJ databases">
        <authorList>
            <person name="Magalhaes I.L.F."/>
            <person name="Oliveira U."/>
            <person name="Santos F.R."/>
            <person name="Vidigal T.H.D.A."/>
            <person name="Brescovit A.D."/>
            <person name="Santos A.J."/>
        </authorList>
    </citation>
    <scope>NUCLEOTIDE SEQUENCE</scope>
    <source>
        <tissue evidence="1">Shoot tissue taken approximately 20 cm above the soil surface</tissue>
    </source>
</reference>